<dbReference type="Proteomes" id="UP000248817">
    <property type="component" value="Unassembled WGS sequence"/>
</dbReference>
<organism evidence="1 2">
    <name type="scientific">Aspergillus indologenus CBS 114.80</name>
    <dbReference type="NCBI Taxonomy" id="1450541"/>
    <lineage>
        <taxon>Eukaryota</taxon>
        <taxon>Fungi</taxon>
        <taxon>Dikarya</taxon>
        <taxon>Ascomycota</taxon>
        <taxon>Pezizomycotina</taxon>
        <taxon>Eurotiomycetes</taxon>
        <taxon>Eurotiomycetidae</taxon>
        <taxon>Eurotiales</taxon>
        <taxon>Aspergillaceae</taxon>
        <taxon>Aspergillus</taxon>
        <taxon>Aspergillus subgen. Circumdati</taxon>
    </lineage>
</organism>
<evidence type="ECO:0000313" key="2">
    <source>
        <dbReference type="Proteomes" id="UP000248817"/>
    </source>
</evidence>
<sequence length="93" mass="9751">MSRNAKTAIGPASAMVANGHAIGLCNGSGELENAWEGTTSSEGWANRRGFTAERSNRCGFCGGTGQKYCTTCHGTHRKKCNTCHGTGQEPDAE</sequence>
<gene>
    <name evidence="1" type="ORF">BP00DRAFT_449057</name>
</gene>
<name>A0A2V5I344_9EURO</name>
<keyword evidence="2" id="KW-1185">Reference proteome</keyword>
<protein>
    <submittedName>
        <fullName evidence="1">Uncharacterized protein</fullName>
    </submittedName>
</protein>
<dbReference type="AlphaFoldDB" id="A0A2V5I344"/>
<evidence type="ECO:0000313" key="1">
    <source>
        <dbReference type="EMBL" id="PYI28674.1"/>
    </source>
</evidence>
<proteinExistence type="predicted"/>
<reference evidence="1 2" key="1">
    <citation type="submission" date="2018-02" db="EMBL/GenBank/DDBJ databases">
        <title>The genomes of Aspergillus section Nigri reveals drivers in fungal speciation.</title>
        <authorList>
            <consortium name="DOE Joint Genome Institute"/>
            <person name="Vesth T.C."/>
            <person name="Nybo J."/>
            <person name="Theobald S."/>
            <person name="Brandl J."/>
            <person name="Frisvad J.C."/>
            <person name="Nielsen K.F."/>
            <person name="Lyhne E.K."/>
            <person name="Kogle M.E."/>
            <person name="Kuo A."/>
            <person name="Riley R."/>
            <person name="Clum A."/>
            <person name="Nolan M."/>
            <person name="Lipzen A."/>
            <person name="Salamov A."/>
            <person name="Henrissat B."/>
            <person name="Wiebenga A."/>
            <person name="De vries R.P."/>
            <person name="Grigoriev I.V."/>
            <person name="Mortensen U.H."/>
            <person name="Andersen M.R."/>
            <person name="Baker S.E."/>
        </authorList>
    </citation>
    <scope>NUCLEOTIDE SEQUENCE [LARGE SCALE GENOMIC DNA]</scope>
    <source>
        <strain evidence="1 2">CBS 114.80</strain>
    </source>
</reference>
<dbReference type="EMBL" id="KZ825543">
    <property type="protein sequence ID" value="PYI28674.1"/>
    <property type="molecule type" value="Genomic_DNA"/>
</dbReference>
<accession>A0A2V5I344</accession>